<keyword evidence="1" id="KW-0732">Signal</keyword>
<sequence length="198" mass="22690">MKLAFVPSVLLLVTAASANFLQNPLSVSIINLESQKRKDPEQGTTVTLAPHLSCTHPWLTYKVLEKGAHDSQRFSFNLHPFKDQIFKISDINGKYLSLHSSLSESLVLCHGEEKDGEFFKFIPIEVKDGKHIGFLATKNNKLLYKGLNGWMMAMEKSEWEIDNMNCNESHRGHLKFCFEISYQSRKVTKKVRFKDVIE</sequence>
<dbReference type="EMBL" id="KE560757">
    <property type="protein sequence ID" value="EPZ35800.1"/>
    <property type="molecule type" value="Genomic_DNA"/>
</dbReference>
<dbReference type="Proteomes" id="UP000281549">
    <property type="component" value="Unassembled WGS sequence"/>
</dbReference>
<dbReference type="HOGENOM" id="CLU_1378833_0_0_1"/>
<evidence type="ECO:0008006" key="6">
    <source>
        <dbReference type="Google" id="ProtNLM"/>
    </source>
</evidence>
<feature type="chain" id="PRO_5040560123" description="Ricin B lectin domain-containing protein" evidence="1">
    <location>
        <begin position="19"/>
        <end position="198"/>
    </location>
</feature>
<evidence type="ECO:0000313" key="4">
    <source>
        <dbReference type="Proteomes" id="UP000030755"/>
    </source>
</evidence>
<evidence type="ECO:0000313" key="5">
    <source>
        <dbReference type="Proteomes" id="UP000281549"/>
    </source>
</evidence>
<accession>A0A075B098</accession>
<dbReference type="Proteomes" id="UP000030755">
    <property type="component" value="Unassembled WGS sequence"/>
</dbReference>
<dbReference type="AlphaFoldDB" id="A0A075B098"/>
<protein>
    <recommendedName>
        <fullName evidence="6">Ricin B lectin domain-containing protein</fullName>
    </recommendedName>
</protein>
<dbReference type="EMBL" id="ML005506">
    <property type="protein sequence ID" value="RKP18281.1"/>
    <property type="molecule type" value="Genomic_DNA"/>
</dbReference>
<reference evidence="5" key="2">
    <citation type="journal article" date="2018" name="Nat. Microbiol.">
        <title>Leveraging single-cell genomics to expand the fungal tree of life.</title>
        <authorList>
            <person name="Ahrendt S.R."/>
            <person name="Quandt C.A."/>
            <person name="Ciobanu D."/>
            <person name="Clum A."/>
            <person name="Salamov A."/>
            <person name="Andreopoulos B."/>
            <person name="Cheng J.F."/>
            <person name="Woyke T."/>
            <person name="Pelin A."/>
            <person name="Henrissat B."/>
            <person name="Reynolds N.K."/>
            <person name="Benny G.L."/>
            <person name="Smith M.E."/>
            <person name="James T.Y."/>
            <person name="Grigoriev I.V."/>
        </authorList>
    </citation>
    <scope>NUCLEOTIDE SEQUENCE [LARGE SCALE GENOMIC DNA]</scope>
    <source>
        <strain evidence="5">CSF55</strain>
    </source>
</reference>
<reference evidence="2 4" key="1">
    <citation type="journal article" date="2013" name="Curr. Biol.">
        <title>Shared signatures of parasitism and phylogenomics unite Cryptomycota and microsporidia.</title>
        <authorList>
            <person name="James T.Y."/>
            <person name="Pelin A."/>
            <person name="Bonen L."/>
            <person name="Ahrendt S."/>
            <person name="Sain D."/>
            <person name="Corradi N."/>
            <person name="Stajich J.E."/>
        </authorList>
    </citation>
    <scope>NUCLEOTIDE SEQUENCE [LARGE SCALE GENOMIC DNA]</scope>
    <source>
        <strain evidence="2 4">CSF55</strain>
        <strain evidence="2 4">CSF55</strain>
    </source>
</reference>
<evidence type="ECO:0000313" key="2">
    <source>
        <dbReference type="EMBL" id="EPZ35800.1"/>
    </source>
</evidence>
<feature type="signal peptide" evidence="1">
    <location>
        <begin position="1"/>
        <end position="18"/>
    </location>
</feature>
<reference evidence="3" key="3">
    <citation type="submission" date="2018-08" db="EMBL/GenBank/DDBJ databases">
        <title>Leveraging single-cell genomics to expand the Fungal Tree of Life.</title>
        <authorList>
            <consortium name="DOE Joint Genome Institute"/>
            <person name="Ahrendt S.R."/>
            <person name="Quandt C.A."/>
            <person name="Ciobanu D."/>
            <person name="Clum A."/>
            <person name="Salamov A."/>
            <person name="Andreopoulos B."/>
            <person name="Cheng J.-F."/>
            <person name="Woyke T."/>
            <person name="Pelin A."/>
            <person name="Henrissat B."/>
            <person name="Reynolds N."/>
            <person name="Benny G.L."/>
            <person name="Smith M.E."/>
            <person name="James T.Y."/>
            <person name="Grigoriev I.V."/>
        </authorList>
    </citation>
    <scope>NUCLEOTIDE SEQUENCE</scope>
    <source>
        <strain evidence="3">CSF55</strain>
    </source>
</reference>
<proteinExistence type="predicted"/>
<evidence type="ECO:0000313" key="3">
    <source>
        <dbReference type="EMBL" id="RKP18281.1"/>
    </source>
</evidence>
<evidence type="ECO:0000256" key="1">
    <source>
        <dbReference type="SAM" id="SignalP"/>
    </source>
</evidence>
<gene>
    <name evidence="2" type="ORF">O9G_003284</name>
    <name evidence="3" type="ORF">ROZALSC1DRAFT_30010</name>
</gene>
<organism evidence="2 4">
    <name type="scientific">Rozella allomycis (strain CSF55)</name>
    <dbReference type="NCBI Taxonomy" id="988480"/>
    <lineage>
        <taxon>Eukaryota</taxon>
        <taxon>Fungi</taxon>
        <taxon>Fungi incertae sedis</taxon>
        <taxon>Cryptomycota</taxon>
        <taxon>Cryptomycota incertae sedis</taxon>
        <taxon>Rozella</taxon>
    </lineage>
</organism>
<name>A0A075B098_ROZAC</name>
<keyword evidence="4" id="KW-1185">Reference proteome</keyword>